<sequence>MLLRQYSISEPSSSFTNRIFSHPHYAQHSGSQHPCFSQRRYPANQIFPSITAVVRETAQEQRLS</sequence>
<keyword evidence="2" id="KW-1185">Reference proteome</keyword>
<organism evidence="1 2">
    <name type="scientific">Terfezia boudieri ATCC MYA-4762</name>
    <dbReference type="NCBI Taxonomy" id="1051890"/>
    <lineage>
        <taxon>Eukaryota</taxon>
        <taxon>Fungi</taxon>
        <taxon>Dikarya</taxon>
        <taxon>Ascomycota</taxon>
        <taxon>Pezizomycotina</taxon>
        <taxon>Pezizomycetes</taxon>
        <taxon>Pezizales</taxon>
        <taxon>Pezizaceae</taxon>
        <taxon>Terfezia</taxon>
    </lineage>
</organism>
<dbReference type="Proteomes" id="UP000267821">
    <property type="component" value="Unassembled WGS sequence"/>
</dbReference>
<accession>A0A3N4LMW3</accession>
<evidence type="ECO:0000313" key="2">
    <source>
        <dbReference type="Proteomes" id="UP000267821"/>
    </source>
</evidence>
<dbReference type="InParanoid" id="A0A3N4LMW3"/>
<gene>
    <name evidence="1" type="ORF">L211DRAFT_305252</name>
</gene>
<reference evidence="1 2" key="1">
    <citation type="journal article" date="2018" name="Nat. Ecol. Evol.">
        <title>Pezizomycetes genomes reveal the molecular basis of ectomycorrhizal truffle lifestyle.</title>
        <authorList>
            <person name="Murat C."/>
            <person name="Payen T."/>
            <person name="Noel B."/>
            <person name="Kuo A."/>
            <person name="Morin E."/>
            <person name="Chen J."/>
            <person name="Kohler A."/>
            <person name="Krizsan K."/>
            <person name="Balestrini R."/>
            <person name="Da Silva C."/>
            <person name="Montanini B."/>
            <person name="Hainaut M."/>
            <person name="Levati E."/>
            <person name="Barry K.W."/>
            <person name="Belfiori B."/>
            <person name="Cichocki N."/>
            <person name="Clum A."/>
            <person name="Dockter R.B."/>
            <person name="Fauchery L."/>
            <person name="Guy J."/>
            <person name="Iotti M."/>
            <person name="Le Tacon F."/>
            <person name="Lindquist E.A."/>
            <person name="Lipzen A."/>
            <person name="Malagnac F."/>
            <person name="Mello A."/>
            <person name="Molinier V."/>
            <person name="Miyauchi S."/>
            <person name="Poulain J."/>
            <person name="Riccioni C."/>
            <person name="Rubini A."/>
            <person name="Sitrit Y."/>
            <person name="Splivallo R."/>
            <person name="Traeger S."/>
            <person name="Wang M."/>
            <person name="Zifcakova L."/>
            <person name="Wipf D."/>
            <person name="Zambonelli A."/>
            <person name="Paolocci F."/>
            <person name="Nowrousian M."/>
            <person name="Ottonello S."/>
            <person name="Baldrian P."/>
            <person name="Spatafora J.W."/>
            <person name="Henrissat B."/>
            <person name="Nagy L.G."/>
            <person name="Aury J.M."/>
            <person name="Wincker P."/>
            <person name="Grigoriev I.V."/>
            <person name="Bonfante P."/>
            <person name="Martin F.M."/>
        </authorList>
    </citation>
    <scope>NUCLEOTIDE SEQUENCE [LARGE SCALE GENOMIC DNA]</scope>
    <source>
        <strain evidence="1 2">ATCC MYA-4762</strain>
    </source>
</reference>
<proteinExistence type="predicted"/>
<evidence type="ECO:0000313" key="1">
    <source>
        <dbReference type="EMBL" id="RPB22849.1"/>
    </source>
</evidence>
<dbReference type="EMBL" id="ML121549">
    <property type="protein sequence ID" value="RPB22849.1"/>
    <property type="molecule type" value="Genomic_DNA"/>
</dbReference>
<dbReference type="AlphaFoldDB" id="A0A3N4LMW3"/>
<protein>
    <submittedName>
        <fullName evidence="1">Uncharacterized protein</fullName>
    </submittedName>
</protein>
<name>A0A3N4LMW3_9PEZI</name>